<evidence type="ECO:0000256" key="1">
    <source>
        <dbReference type="SAM" id="MobiDB-lite"/>
    </source>
</evidence>
<sequence>MNRLLCSAFGCFHVFSFRRTKTATTPFTTRGTYPDHSQRRSEGARRGPRAGITLRSVHVAGTFSGVQETSCFLICRKENATQVSRSHPSLHAHLCFPLSSDSAKVFSRHFSLSPWIAYP</sequence>
<feature type="compositionally biased region" description="Basic and acidic residues" evidence="1">
    <location>
        <begin position="36"/>
        <end position="45"/>
    </location>
</feature>
<dbReference type="AlphaFoldDB" id="A0A9P6DZA3"/>
<proteinExistence type="predicted"/>
<organism evidence="2 3">
    <name type="scientific">Hydnum rufescens UP504</name>
    <dbReference type="NCBI Taxonomy" id="1448309"/>
    <lineage>
        <taxon>Eukaryota</taxon>
        <taxon>Fungi</taxon>
        <taxon>Dikarya</taxon>
        <taxon>Basidiomycota</taxon>
        <taxon>Agaricomycotina</taxon>
        <taxon>Agaricomycetes</taxon>
        <taxon>Cantharellales</taxon>
        <taxon>Hydnaceae</taxon>
        <taxon>Hydnum</taxon>
    </lineage>
</organism>
<dbReference type="Proteomes" id="UP000886523">
    <property type="component" value="Unassembled WGS sequence"/>
</dbReference>
<dbReference type="EMBL" id="MU128936">
    <property type="protein sequence ID" value="KAF9516819.1"/>
    <property type="molecule type" value="Genomic_DNA"/>
</dbReference>
<evidence type="ECO:0000313" key="2">
    <source>
        <dbReference type="EMBL" id="KAF9516819.1"/>
    </source>
</evidence>
<keyword evidence="3" id="KW-1185">Reference proteome</keyword>
<accession>A0A9P6DZA3</accession>
<evidence type="ECO:0000313" key="3">
    <source>
        <dbReference type="Proteomes" id="UP000886523"/>
    </source>
</evidence>
<protein>
    <submittedName>
        <fullName evidence="2">Uncharacterized protein</fullName>
    </submittedName>
</protein>
<gene>
    <name evidence="2" type="ORF">BS47DRAFT_607540</name>
</gene>
<comment type="caution">
    <text evidence="2">The sequence shown here is derived from an EMBL/GenBank/DDBJ whole genome shotgun (WGS) entry which is preliminary data.</text>
</comment>
<name>A0A9P6DZA3_9AGAM</name>
<feature type="region of interest" description="Disordered" evidence="1">
    <location>
        <begin position="26"/>
        <end position="48"/>
    </location>
</feature>
<reference evidence="2" key="1">
    <citation type="journal article" date="2020" name="Nat. Commun.">
        <title>Large-scale genome sequencing of mycorrhizal fungi provides insights into the early evolution of symbiotic traits.</title>
        <authorList>
            <person name="Miyauchi S."/>
            <person name="Kiss E."/>
            <person name="Kuo A."/>
            <person name="Drula E."/>
            <person name="Kohler A."/>
            <person name="Sanchez-Garcia M."/>
            <person name="Morin E."/>
            <person name="Andreopoulos B."/>
            <person name="Barry K.W."/>
            <person name="Bonito G."/>
            <person name="Buee M."/>
            <person name="Carver A."/>
            <person name="Chen C."/>
            <person name="Cichocki N."/>
            <person name="Clum A."/>
            <person name="Culley D."/>
            <person name="Crous P.W."/>
            <person name="Fauchery L."/>
            <person name="Girlanda M."/>
            <person name="Hayes R.D."/>
            <person name="Keri Z."/>
            <person name="LaButti K."/>
            <person name="Lipzen A."/>
            <person name="Lombard V."/>
            <person name="Magnuson J."/>
            <person name="Maillard F."/>
            <person name="Murat C."/>
            <person name="Nolan M."/>
            <person name="Ohm R.A."/>
            <person name="Pangilinan J."/>
            <person name="Pereira M.F."/>
            <person name="Perotto S."/>
            <person name="Peter M."/>
            <person name="Pfister S."/>
            <person name="Riley R."/>
            <person name="Sitrit Y."/>
            <person name="Stielow J.B."/>
            <person name="Szollosi G."/>
            <person name="Zifcakova L."/>
            <person name="Stursova M."/>
            <person name="Spatafora J.W."/>
            <person name="Tedersoo L."/>
            <person name="Vaario L.M."/>
            <person name="Yamada A."/>
            <person name="Yan M."/>
            <person name="Wang P."/>
            <person name="Xu J."/>
            <person name="Bruns T."/>
            <person name="Baldrian P."/>
            <person name="Vilgalys R."/>
            <person name="Dunand C."/>
            <person name="Henrissat B."/>
            <person name="Grigoriev I.V."/>
            <person name="Hibbett D."/>
            <person name="Nagy L.G."/>
            <person name="Martin F.M."/>
        </authorList>
    </citation>
    <scope>NUCLEOTIDE SEQUENCE</scope>
    <source>
        <strain evidence="2">UP504</strain>
    </source>
</reference>